<dbReference type="PANTHER" id="PTHR35868:SF3">
    <property type="entry name" value="DUF2804 DOMAIN-CONTAINING PROTEIN"/>
    <property type="match status" value="1"/>
</dbReference>
<dbReference type="InterPro" id="IPR021243">
    <property type="entry name" value="DUF2804"/>
</dbReference>
<reference evidence="2" key="1">
    <citation type="journal article" date="2019" name="Int. J. Syst. Evol. Microbiol.">
        <title>The Global Catalogue of Microorganisms (GCM) 10K type strain sequencing project: providing services to taxonomists for standard genome sequencing and annotation.</title>
        <authorList>
            <consortium name="The Broad Institute Genomics Platform"/>
            <consortium name="The Broad Institute Genome Sequencing Center for Infectious Disease"/>
            <person name="Wu L."/>
            <person name="Ma J."/>
        </authorList>
    </citation>
    <scope>NUCLEOTIDE SEQUENCE [LARGE SCALE GENOMIC DNA]</scope>
    <source>
        <strain evidence="2">CCUG 50754</strain>
    </source>
</reference>
<proteinExistence type="predicted"/>
<dbReference type="EMBL" id="JBHTIM010000001">
    <property type="protein sequence ID" value="MFD0780495.1"/>
    <property type="molecule type" value="Genomic_DNA"/>
</dbReference>
<accession>A0ABW2ZPP3</accession>
<name>A0ABW2ZPP3_9MICO</name>
<evidence type="ECO:0000313" key="2">
    <source>
        <dbReference type="Proteomes" id="UP001597042"/>
    </source>
</evidence>
<organism evidence="1 2">
    <name type="scientific">Microbacterium koreense</name>
    <dbReference type="NCBI Taxonomy" id="323761"/>
    <lineage>
        <taxon>Bacteria</taxon>
        <taxon>Bacillati</taxon>
        <taxon>Actinomycetota</taxon>
        <taxon>Actinomycetes</taxon>
        <taxon>Micrococcales</taxon>
        <taxon>Microbacteriaceae</taxon>
        <taxon>Microbacterium</taxon>
    </lineage>
</organism>
<comment type="caution">
    <text evidence="1">The sequence shown here is derived from an EMBL/GenBank/DDBJ whole genome shotgun (WGS) entry which is preliminary data.</text>
</comment>
<sequence>MAADSAAPERELTTPVALTRPDGRLNDAAVGWARRPLVDTSGIGRRGWGRNKRWEYWNVATSSHILAVTVSSLDYAAVHEVWVFDRATEQTWARSVTVPFARRTLLPGSLGDGPAQARARDLRVDIEEVEDGTRLRASIPGASFDVIAEMPEGHEQLAVVVPWGDTRFQYTVKDVARPARGTVTLDGIVHDLPAGESWAVLDHGRGRWPYDISWNWGAGSGRSYGRTVGVQVGGRWTLGTGATENAVMVDGRIHKIHDELAWIYDLDDWRTPWVVAGGGLDARFQPFYDKVTRTNLGIVASATDQCFGHWSGSFRTAQGETIPFDGLIGWTEEVHNRW</sequence>
<dbReference type="Proteomes" id="UP001597042">
    <property type="component" value="Unassembled WGS sequence"/>
</dbReference>
<keyword evidence="2" id="KW-1185">Reference proteome</keyword>
<dbReference type="PANTHER" id="PTHR35868">
    <property type="entry name" value="DUF2804 DOMAIN-CONTAINING PROTEIN-RELATED"/>
    <property type="match status" value="1"/>
</dbReference>
<dbReference type="RefSeq" id="WP_378750566.1">
    <property type="nucleotide sequence ID" value="NZ_JBHSSV010000003.1"/>
</dbReference>
<protein>
    <submittedName>
        <fullName evidence="1">DUF2804 domain-containing protein</fullName>
    </submittedName>
</protein>
<dbReference type="Pfam" id="PF10974">
    <property type="entry name" value="DUF2804"/>
    <property type="match status" value="1"/>
</dbReference>
<gene>
    <name evidence="1" type="ORF">ACFQZV_04180</name>
</gene>
<evidence type="ECO:0000313" key="1">
    <source>
        <dbReference type="EMBL" id="MFD0780495.1"/>
    </source>
</evidence>